<comment type="caution">
    <text evidence="2">The sequence shown here is derived from an EMBL/GenBank/DDBJ whole genome shotgun (WGS) entry which is preliminary data.</text>
</comment>
<accession>A0ABR0KQT3</accession>
<evidence type="ECO:0000256" key="1">
    <source>
        <dbReference type="SAM" id="MobiDB-lite"/>
    </source>
</evidence>
<organism evidence="2 3">
    <name type="scientific">Lithohypha guttulata</name>
    <dbReference type="NCBI Taxonomy" id="1690604"/>
    <lineage>
        <taxon>Eukaryota</taxon>
        <taxon>Fungi</taxon>
        <taxon>Dikarya</taxon>
        <taxon>Ascomycota</taxon>
        <taxon>Pezizomycotina</taxon>
        <taxon>Eurotiomycetes</taxon>
        <taxon>Chaetothyriomycetidae</taxon>
        <taxon>Chaetothyriales</taxon>
        <taxon>Trichomeriaceae</taxon>
        <taxon>Lithohypha</taxon>
    </lineage>
</organism>
<dbReference type="Proteomes" id="UP001345013">
    <property type="component" value="Unassembled WGS sequence"/>
</dbReference>
<dbReference type="EMBL" id="JAVRRG010000001">
    <property type="protein sequence ID" value="KAK5102543.1"/>
    <property type="molecule type" value="Genomic_DNA"/>
</dbReference>
<gene>
    <name evidence="2" type="ORF">LTR24_000102</name>
</gene>
<sequence>MSRCKPSLAMEGQEQSSFMTLPAEIRLMILREVLSRKVPLFGRETYMMPDRKQQSTTTVKAKKEATRKPLPRSAKPERRNPPQPIVENYYKPVRGYGLSPAVLAACQSLLHQGWPILYGENTLTIDFRPHEIKPHIYVSAIFNTLVARVRDRLRLVSDTRRFASKFKHFELKLVAHNLHSTQLLRDFLRVMQPVLSLPSVHLSASFASVPNVGFHPHNPKALQLLRCKSLTIDGISQGLSDEVCKVVTGKSKILDLSQAEKKLKPVQKFLTSNSSPLARTLARVQFALLHDSVYDFDVNEFEQIRAGILALYEEVMADMKNRLFENDTWKH</sequence>
<protein>
    <submittedName>
        <fullName evidence="2">Uncharacterized protein</fullName>
    </submittedName>
</protein>
<evidence type="ECO:0000313" key="2">
    <source>
        <dbReference type="EMBL" id="KAK5102543.1"/>
    </source>
</evidence>
<feature type="region of interest" description="Disordered" evidence="1">
    <location>
        <begin position="49"/>
        <end position="86"/>
    </location>
</feature>
<keyword evidence="3" id="KW-1185">Reference proteome</keyword>
<reference evidence="2 3" key="1">
    <citation type="submission" date="2023-08" db="EMBL/GenBank/DDBJ databases">
        <title>Black Yeasts Isolated from many extreme environments.</title>
        <authorList>
            <person name="Coleine C."/>
            <person name="Stajich J.E."/>
            <person name="Selbmann L."/>
        </authorList>
    </citation>
    <scope>NUCLEOTIDE SEQUENCE [LARGE SCALE GENOMIC DNA]</scope>
    <source>
        <strain evidence="2 3">CCFEE 5885</strain>
    </source>
</reference>
<name>A0ABR0KQT3_9EURO</name>
<proteinExistence type="predicted"/>
<evidence type="ECO:0000313" key="3">
    <source>
        <dbReference type="Proteomes" id="UP001345013"/>
    </source>
</evidence>